<comment type="similarity">
    <text evidence="2">Belongs to the acyltransferase 3 family.</text>
</comment>
<evidence type="ECO:0000256" key="6">
    <source>
        <dbReference type="ARBA" id="ARBA00023136"/>
    </source>
</evidence>
<feature type="transmembrane region" description="Helical" evidence="7">
    <location>
        <begin position="285"/>
        <end position="301"/>
    </location>
</feature>
<evidence type="ECO:0000256" key="3">
    <source>
        <dbReference type="ARBA" id="ARBA00022475"/>
    </source>
</evidence>
<dbReference type="Pfam" id="PF01757">
    <property type="entry name" value="Acyl_transf_3"/>
    <property type="match status" value="1"/>
</dbReference>
<accession>A0ABT6NGF0</accession>
<proteinExistence type="inferred from homology"/>
<evidence type="ECO:0000259" key="8">
    <source>
        <dbReference type="Pfam" id="PF01757"/>
    </source>
</evidence>
<evidence type="ECO:0000313" key="10">
    <source>
        <dbReference type="Proteomes" id="UP001158045"/>
    </source>
</evidence>
<dbReference type="GO" id="GO:0016746">
    <property type="term" value="F:acyltransferase activity"/>
    <property type="evidence" value="ECO:0007669"/>
    <property type="project" value="UniProtKB-KW"/>
</dbReference>
<feature type="transmembrane region" description="Helical" evidence="7">
    <location>
        <begin position="83"/>
        <end position="101"/>
    </location>
</feature>
<feature type="transmembrane region" description="Helical" evidence="7">
    <location>
        <begin position="12"/>
        <end position="33"/>
    </location>
</feature>
<evidence type="ECO:0000313" key="9">
    <source>
        <dbReference type="EMBL" id="MDH8679452.1"/>
    </source>
</evidence>
<keyword evidence="9" id="KW-0808">Transferase</keyword>
<feature type="transmembrane region" description="Helical" evidence="7">
    <location>
        <begin position="307"/>
        <end position="329"/>
    </location>
</feature>
<feature type="domain" description="Acyltransferase 3" evidence="8">
    <location>
        <begin position="7"/>
        <end position="323"/>
    </location>
</feature>
<comment type="subcellular location">
    <subcellularLocation>
        <location evidence="1">Cell membrane</location>
        <topology evidence="1">Multi-pass membrane protein</topology>
    </subcellularLocation>
</comment>
<feature type="transmembrane region" description="Helical" evidence="7">
    <location>
        <begin position="121"/>
        <end position="144"/>
    </location>
</feature>
<organism evidence="9 10">
    <name type="scientific">Fusibacter bizertensis</name>
    <dbReference type="NCBI Taxonomy" id="1488331"/>
    <lineage>
        <taxon>Bacteria</taxon>
        <taxon>Bacillati</taxon>
        <taxon>Bacillota</taxon>
        <taxon>Clostridia</taxon>
        <taxon>Eubacteriales</taxon>
        <taxon>Eubacteriales Family XII. Incertae Sedis</taxon>
        <taxon>Fusibacter</taxon>
    </lineage>
</organism>
<evidence type="ECO:0000256" key="1">
    <source>
        <dbReference type="ARBA" id="ARBA00004651"/>
    </source>
</evidence>
<keyword evidence="4 7" id="KW-0812">Transmembrane</keyword>
<feature type="transmembrane region" description="Helical" evidence="7">
    <location>
        <begin position="53"/>
        <end position="71"/>
    </location>
</feature>
<sequence>MTKKNYTSIHYMRIVACLMVIAIHITAAPVVTLDKNSIVQLFFLFINQVSKPAVPIFIFISGFLLHHIYANKPIHLFTYYKKRLPALVFPYIVWSLGYYLLYVKLGYYPLNFKFALSGLMWGTFIYHLYFMIIIIQMYILYPLLKMCGNRWGEIKLFIGVLVIQLLLIKVPFEHRDRIFITYMSYFTFGILLQSLYSKINFKSLSYGIMICLFILFGILNASVFLVHQNGWFEIASIWDSLIYVDLSLSAILVLFIGLESFDQRHPLKTTRHISILTQSSSSTQFIYYAHPLFILLSEYFMDQLGVISISLRALSAFMMILLLLIPLGYKLESWKTKSIERKNYA</sequence>
<name>A0ABT6NGF0_9FIRM</name>
<dbReference type="EC" id="2.3.1.-" evidence="9"/>
<keyword evidence="5 7" id="KW-1133">Transmembrane helix</keyword>
<gene>
    <name evidence="9" type="ORF">QE109_14940</name>
</gene>
<keyword evidence="6 7" id="KW-0472">Membrane</keyword>
<dbReference type="RefSeq" id="WP_281095348.1">
    <property type="nucleotide sequence ID" value="NZ_JARYZI010000012.1"/>
</dbReference>
<reference evidence="9 10" key="1">
    <citation type="submission" date="2023-04" db="EMBL/GenBank/DDBJ databases">
        <title>Fusibacter bizertensis strain WBS, isolated from littoral bottom sediments of the Arctic seas - biochemical and genomic analysis.</title>
        <authorList>
            <person name="Brioukhanov A.L."/>
        </authorList>
    </citation>
    <scope>NUCLEOTIDE SEQUENCE [LARGE SCALE GENOMIC DNA]</scope>
    <source>
        <strain evidence="9 10">WBS</strain>
    </source>
</reference>
<feature type="transmembrane region" description="Helical" evidence="7">
    <location>
        <begin position="237"/>
        <end position="258"/>
    </location>
</feature>
<dbReference type="Proteomes" id="UP001158045">
    <property type="component" value="Unassembled WGS sequence"/>
</dbReference>
<dbReference type="PANTHER" id="PTHR40074:SF2">
    <property type="entry name" value="O-ACETYLTRANSFERASE WECH"/>
    <property type="match status" value="1"/>
</dbReference>
<dbReference type="InterPro" id="IPR002656">
    <property type="entry name" value="Acyl_transf_3_dom"/>
</dbReference>
<comment type="caution">
    <text evidence="9">The sequence shown here is derived from an EMBL/GenBank/DDBJ whole genome shotgun (WGS) entry which is preliminary data.</text>
</comment>
<feature type="transmembrane region" description="Helical" evidence="7">
    <location>
        <begin position="178"/>
        <end position="196"/>
    </location>
</feature>
<feature type="transmembrane region" description="Helical" evidence="7">
    <location>
        <begin position="156"/>
        <end position="172"/>
    </location>
</feature>
<evidence type="ECO:0000256" key="5">
    <source>
        <dbReference type="ARBA" id="ARBA00022989"/>
    </source>
</evidence>
<dbReference type="EMBL" id="JARYZI010000012">
    <property type="protein sequence ID" value="MDH8679452.1"/>
    <property type="molecule type" value="Genomic_DNA"/>
</dbReference>
<evidence type="ECO:0000256" key="4">
    <source>
        <dbReference type="ARBA" id="ARBA00022692"/>
    </source>
</evidence>
<evidence type="ECO:0000256" key="7">
    <source>
        <dbReference type="SAM" id="Phobius"/>
    </source>
</evidence>
<protein>
    <submittedName>
        <fullName evidence="9">Acyltransferase</fullName>
        <ecNumber evidence="9">2.3.1.-</ecNumber>
    </submittedName>
</protein>
<keyword evidence="3" id="KW-1003">Cell membrane</keyword>
<keyword evidence="9" id="KW-0012">Acyltransferase</keyword>
<keyword evidence="10" id="KW-1185">Reference proteome</keyword>
<feature type="transmembrane region" description="Helical" evidence="7">
    <location>
        <begin position="203"/>
        <end position="225"/>
    </location>
</feature>
<evidence type="ECO:0000256" key="2">
    <source>
        <dbReference type="ARBA" id="ARBA00007400"/>
    </source>
</evidence>
<dbReference type="PANTHER" id="PTHR40074">
    <property type="entry name" value="O-ACETYLTRANSFERASE WECH"/>
    <property type="match status" value="1"/>
</dbReference>